<dbReference type="SUPFAM" id="SSF53098">
    <property type="entry name" value="Ribonuclease H-like"/>
    <property type="match status" value="1"/>
</dbReference>
<dbReference type="PANTHER" id="PTHR47074">
    <property type="entry name" value="BNAC02G40300D PROTEIN"/>
    <property type="match status" value="1"/>
</dbReference>
<dbReference type="InterPro" id="IPR036397">
    <property type="entry name" value="RNaseH_sf"/>
</dbReference>
<protein>
    <recommendedName>
        <fullName evidence="1">RNase H type-1 domain-containing protein</fullName>
    </recommendedName>
</protein>
<organism evidence="2 3">
    <name type="scientific">Liquidambar formosana</name>
    <name type="common">Formosan gum</name>
    <dbReference type="NCBI Taxonomy" id="63359"/>
    <lineage>
        <taxon>Eukaryota</taxon>
        <taxon>Viridiplantae</taxon>
        <taxon>Streptophyta</taxon>
        <taxon>Embryophyta</taxon>
        <taxon>Tracheophyta</taxon>
        <taxon>Spermatophyta</taxon>
        <taxon>Magnoliopsida</taxon>
        <taxon>eudicotyledons</taxon>
        <taxon>Gunneridae</taxon>
        <taxon>Pentapetalae</taxon>
        <taxon>Saxifragales</taxon>
        <taxon>Altingiaceae</taxon>
        <taxon>Liquidambar</taxon>
    </lineage>
</organism>
<dbReference type="Pfam" id="PF13456">
    <property type="entry name" value="RVT_3"/>
    <property type="match status" value="1"/>
</dbReference>
<keyword evidence="3" id="KW-1185">Reference proteome</keyword>
<dbReference type="InterPro" id="IPR052929">
    <property type="entry name" value="RNase_H-like_EbsB-rel"/>
</dbReference>
<name>A0AAP0S116_LIQFO</name>
<dbReference type="Proteomes" id="UP001415857">
    <property type="component" value="Unassembled WGS sequence"/>
</dbReference>
<dbReference type="AlphaFoldDB" id="A0AAP0S116"/>
<comment type="caution">
    <text evidence="2">The sequence shown here is derived from an EMBL/GenBank/DDBJ whole genome shotgun (WGS) entry which is preliminary data.</text>
</comment>
<dbReference type="InterPro" id="IPR044730">
    <property type="entry name" value="RNase_H-like_dom_plant"/>
</dbReference>
<gene>
    <name evidence="2" type="ORF">L1049_016597</name>
</gene>
<dbReference type="PANTHER" id="PTHR47074:SF48">
    <property type="entry name" value="POLYNUCLEOTIDYL TRANSFERASE, RIBONUCLEASE H-LIKE SUPERFAMILY PROTEIN"/>
    <property type="match status" value="1"/>
</dbReference>
<dbReference type="InterPro" id="IPR012337">
    <property type="entry name" value="RNaseH-like_sf"/>
</dbReference>
<proteinExistence type="predicted"/>
<sequence length="146" mass="16088">MVQENSREGDDGLKWMVPSVSRYKVNVDGTRCRSSKNGGVGIVIRKEKGESMAGLAKRYPHLASAEMVEAMAIREGLNFCMDIEGDAQAVVKAVKSYGGRGFEIEVLICDIISLAQSVKVFNFFVVPRVYNRAVNAVVKHTFVVDE</sequence>
<dbReference type="CDD" id="cd06222">
    <property type="entry name" value="RNase_H_like"/>
    <property type="match status" value="1"/>
</dbReference>
<evidence type="ECO:0000259" key="1">
    <source>
        <dbReference type="Pfam" id="PF13456"/>
    </source>
</evidence>
<dbReference type="InterPro" id="IPR002156">
    <property type="entry name" value="RNaseH_domain"/>
</dbReference>
<reference evidence="2 3" key="1">
    <citation type="journal article" date="2024" name="Plant J.">
        <title>Genome sequences and population genomics reveal climatic adaptation and genomic divergence between two closely related sweetgum species.</title>
        <authorList>
            <person name="Xu W.Q."/>
            <person name="Ren C.Q."/>
            <person name="Zhang X.Y."/>
            <person name="Comes H.P."/>
            <person name="Liu X.H."/>
            <person name="Li Y.G."/>
            <person name="Kettle C.J."/>
            <person name="Jalonen R."/>
            <person name="Gaisberger H."/>
            <person name="Ma Y.Z."/>
            <person name="Qiu Y.X."/>
        </authorList>
    </citation>
    <scope>NUCLEOTIDE SEQUENCE [LARGE SCALE GENOMIC DNA]</scope>
    <source>
        <strain evidence="2">Hangzhou</strain>
    </source>
</reference>
<feature type="domain" description="RNase H type-1" evidence="1">
    <location>
        <begin position="26"/>
        <end position="140"/>
    </location>
</feature>
<dbReference type="GO" id="GO:0003676">
    <property type="term" value="F:nucleic acid binding"/>
    <property type="evidence" value="ECO:0007669"/>
    <property type="project" value="InterPro"/>
</dbReference>
<dbReference type="Gene3D" id="3.30.420.10">
    <property type="entry name" value="Ribonuclease H-like superfamily/Ribonuclease H"/>
    <property type="match status" value="1"/>
</dbReference>
<dbReference type="GO" id="GO:0004523">
    <property type="term" value="F:RNA-DNA hybrid ribonuclease activity"/>
    <property type="evidence" value="ECO:0007669"/>
    <property type="project" value="InterPro"/>
</dbReference>
<dbReference type="EMBL" id="JBBPBK010000003">
    <property type="protein sequence ID" value="KAK9288149.1"/>
    <property type="molecule type" value="Genomic_DNA"/>
</dbReference>
<evidence type="ECO:0000313" key="2">
    <source>
        <dbReference type="EMBL" id="KAK9288149.1"/>
    </source>
</evidence>
<evidence type="ECO:0000313" key="3">
    <source>
        <dbReference type="Proteomes" id="UP001415857"/>
    </source>
</evidence>
<accession>A0AAP0S116</accession>